<keyword evidence="17" id="KW-1185">Reference proteome</keyword>
<reference evidence="16 17" key="1">
    <citation type="submission" date="2014-04" db="EMBL/GenBank/DDBJ databases">
        <authorList>
            <consortium name="International Citrus Genome Consortium"/>
            <person name="Gmitter F."/>
            <person name="Chen C."/>
            <person name="Farmerie W."/>
            <person name="Harkins T."/>
            <person name="Desany B."/>
            <person name="Mohiuddin M."/>
            <person name="Kodira C."/>
            <person name="Borodovsky M."/>
            <person name="Lomsadze A."/>
            <person name="Burns P."/>
            <person name="Jenkins J."/>
            <person name="Prochnik S."/>
            <person name="Shu S."/>
            <person name="Chapman J."/>
            <person name="Pitluck S."/>
            <person name="Schmutz J."/>
            <person name="Rokhsar D."/>
        </authorList>
    </citation>
    <scope>NUCLEOTIDE SEQUENCE</scope>
</reference>
<dbReference type="Pfam" id="PF14380">
    <property type="entry name" value="WAK_assoc"/>
    <property type="match status" value="1"/>
</dbReference>
<feature type="signal peptide" evidence="14">
    <location>
        <begin position="1"/>
        <end position="27"/>
    </location>
</feature>
<organism evidence="16 17">
    <name type="scientific">Citrus sinensis</name>
    <name type="common">Sweet orange</name>
    <name type="synonym">Citrus aurantium var. sinensis</name>
    <dbReference type="NCBI Taxonomy" id="2711"/>
    <lineage>
        <taxon>Eukaryota</taxon>
        <taxon>Viridiplantae</taxon>
        <taxon>Streptophyta</taxon>
        <taxon>Embryophyta</taxon>
        <taxon>Tracheophyta</taxon>
        <taxon>Spermatophyta</taxon>
        <taxon>Magnoliopsida</taxon>
        <taxon>eudicotyledons</taxon>
        <taxon>Gunneridae</taxon>
        <taxon>Pentapetalae</taxon>
        <taxon>rosids</taxon>
        <taxon>malvids</taxon>
        <taxon>Sapindales</taxon>
        <taxon>Rutaceae</taxon>
        <taxon>Aurantioideae</taxon>
        <taxon>Citrus</taxon>
    </lineage>
</organism>
<keyword evidence="4" id="KW-0812">Transmembrane</keyword>
<dbReference type="GO" id="GO:0005524">
    <property type="term" value="F:ATP binding"/>
    <property type="evidence" value="ECO:0007669"/>
    <property type="project" value="UniProtKB-UniRule"/>
</dbReference>
<evidence type="ECO:0000313" key="17">
    <source>
        <dbReference type="Proteomes" id="UP000027120"/>
    </source>
</evidence>
<keyword evidence="9" id="KW-0472">Membrane</keyword>
<dbReference type="InterPro" id="IPR032872">
    <property type="entry name" value="WAK_assoc_C"/>
</dbReference>
<feature type="non-terminal residue" evidence="16">
    <location>
        <position position="343"/>
    </location>
</feature>
<keyword evidence="10" id="KW-0325">Glycoprotein</keyword>
<protein>
    <recommendedName>
        <fullName evidence="2">non-specific serine/threonine protein kinase</fullName>
        <ecNumber evidence="2">2.7.11.1</ecNumber>
    </recommendedName>
</protein>
<dbReference type="InterPro" id="IPR011009">
    <property type="entry name" value="Kinase-like_dom_sf"/>
</dbReference>
<dbReference type="PANTHER" id="PTHR46008">
    <property type="entry name" value="LEAF RUST 10 DISEASE-RESISTANCE LOCUS RECEPTOR-LIKE PROTEIN KINASE-LIKE 1.4"/>
    <property type="match status" value="1"/>
</dbReference>
<evidence type="ECO:0000256" key="3">
    <source>
        <dbReference type="ARBA" id="ARBA00022679"/>
    </source>
</evidence>
<evidence type="ECO:0000256" key="10">
    <source>
        <dbReference type="ARBA" id="ARBA00023180"/>
    </source>
</evidence>
<dbReference type="EC" id="2.7.11.1" evidence="2"/>
<keyword evidence="6 13" id="KW-0547">Nucleotide-binding</keyword>
<keyword evidence="7 13" id="KW-0067">ATP-binding</keyword>
<evidence type="ECO:0000256" key="5">
    <source>
        <dbReference type="ARBA" id="ARBA00022729"/>
    </source>
</evidence>
<evidence type="ECO:0000256" key="4">
    <source>
        <dbReference type="ARBA" id="ARBA00022692"/>
    </source>
</evidence>
<feature type="binding site" evidence="13">
    <location>
        <position position="286"/>
    </location>
    <ligand>
        <name>ATP</name>
        <dbReference type="ChEBI" id="CHEBI:30616"/>
    </ligand>
</feature>
<name>A0A067DFD0_CITSI</name>
<dbReference type="PANTHER" id="PTHR46008:SF2">
    <property type="entry name" value="LEAF RUST 10 DISEASE-RESISTANCE LOCUS RECEPTOR-LIKE PROTEIN KINASE-LIKE 1.4"/>
    <property type="match status" value="1"/>
</dbReference>
<dbReference type="SUPFAM" id="SSF56112">
    <property type="entry name" value="Protein kinase-like (PK-like)"/>
    <property type="match status" value="1"/>
</dbReference>
<dbReference type="GO" id="GO:0030247">
    <property type="term" value="F:polysaccharide binding"/>
    <property type="evidence" value="ECO:0007669"/>
    <property type="project" value="InterPro"/>
</dbReference>
<dbReference type="Proteomes" id="UP000027120">
    <property type="component" value="Unassembled WGS sequence"/>
</dbReference>
<evidence type="ECO:0000256" key="6">
    <source>
        <dbReference type="ARBA" id="ARBA00022741"/>
    </source>
</evidence>
<comment type="catalytic activity">
    <reaction evidence="11">
        <text>L-threonyl-[protein] + ATP = O-phospho-L-threonyl-[protein] + ADP + H(+)</text>
        <dbReference type="Rhea" id="RHEA:46608"/>
        <dbReference type="Rhea" id="RHEA-COMP:11060"/>
        <dbReference type="Rhea" id="RHEA-COMP:11605"/>
        <dbReference type="ChEBI" id="CHEBI:15378"/>
        <dbReference type="ChEBI" id="CHEBI:30013"/>
        <dbReference type="ChEBI" id="CHEBI:30616"/>
        <dbReference type="ChEBI" id="CHEBI:61977"/>
        <dbReference type="ChEBI" id="CHEBI:456216"/>
        <dbReference type="EC" id="2.7.11.1"/>
    </reaction>
</comment>
<dbReference type="GO" id="GO:0016020">
    <property type="term" value="C:membrane"/>
    <property type="evidence" value="ECO:0007669"/>
    <property type="project" value="UniProtKB-SubCell"/>
</dbReference>
<evidence type="ECO:0000256" key="7">
    <source>
        <dbReference type="ARBA" id="ARBA00022840"/>
    </source>
</evidence>
<dbReference type="Pfam" id="PF13947">
    <property type="entry name" value="GUB_WAK_bind"/>
    <property type="match status" value="1"/>
</dbReference>
<evidence type="ECO:0000256" key="11">
    <source>
        <dbReference type="ARBA" id="ARBA00047899"/>
    </source>
</evidence>
<evidence type="ECO:0000313" key="16">
    <source>
        <dbReference type="EMBL" id="KDO37712.1"/>
    </source>
</evidence>
<sequence>MSGEESSILSTLLFCLLIYLFPTETEAREVLQQTRSSSCGDIKNISYPFRLKGDPSGCGYPEFELSCQSNQTILELFNSAKYYVKRISYDESTISVADVNLANAFIRVPCLSGGNQSNVYVNYHGSYVSDFSESCSFVSMVPIHNGNEENPSYETLRELLETGFDLRWSVGCRNCYAAGRGCIIFAECHIAEVVFGKFICYQELLTRSLLVQQFYFVFLIHKYRTTLKTVDSIEKFLRNQQSWMPKRYSYPKMIAMTNHFTYKLGQGGFGSVYKGQLHTGRLIAIKLLENSKFSAEQFINEVSTIGKIHHVNVVQLFGFYSEGSKRALIYENIFSKESKGQTF</sequence>
<evidence type="ECO:0000256" key="1">
    <source>
        <dbReference type="ARBA" id="ARBA00004167"/>
    </source>
</evidence>
<dbReference type="PROSITE" id="PS00107">
    <property type="entry name" value="PROTEIN_KINASE_ATP"/>
    <property type="match status" value="1"/>
</dbReference>
<proteinExistence type="predicted"/>
<dbReference type="SMR" id="A0A067DFD0"/>
<dbReference type="AlphaFoldDB" id="A0A067DFD0"/>
<keyword evidence="8" id="KW-1133">Transmembrane helix</keyword>
<dbReference type="EMBL" id="KK789859">
    <property type="protein sequence ID" value="KDO37712.1"/>
    <property type="molecule type" value="Genomic_DNA"/>
</dbReference>
<dbReference type="InterPro" id="IPR017441">
    <property type="entry name" value="Protein_kinase_ATP_BS"/>
</dbReference>
<comment type="catalytic activity">
    <reaction evidence="12">
        <text>L-seryl-[protein] + ATP = O-phospho-L-seryl-[protein] + ADP + H(+)</text>
        <dbReference type="Rhea" id="RHEA:17989"/>
        <dbReference type="Rhea" id="RHEA-COMP:9863"/>
        <dbReference type="Rhea" id="RHEA-COMP:11604"/>
        <dbReference type="ChEBI" id="CHEBI:15378"/>
        <dbReference type="ChEBI" id="CHEBI:29999"/>
        <dbReference type="ChEBI" id="CHEBI:30616"/>
        <dbReference type="ChEBI" id="CHEBI:83421"/>
        <dbReference type="ChEBI" id="CHEBI:456216"/>
        <dbReference type="EC" id="2.7.11.1"/>
    </reaction>
</comment>
<dbReference type="InterPro" id="IPR025287">
    <property type="entry name" value="WAK_GUB"/>
</dbReference>
<dbReference type="GO" id="GO:0004674">
    <property type="term" value="F:protein serine/threonine kinase activity"/>
    <property type="evidence" value="ECO:0007669"/>
    <property type="project" value="UniProtKB-KW"/>
</dbReference>
<dbReference type="Gene3D" id="3.30.200.20">
    <property type="entry name" value="Phosphorylase Kinase, domain 1"/>
    <property type="match status" value="1"/>
</dbReference>
<evidence type="ECO:0000259" key="15">
    <source>
        <dbReference type="PROSITE" id="PS50011"/>
    </source>
</evidence>
<evidence type="ECO:0000256" key="13">
    <source>
        <dbReference type="PROSITE-ProRule" id="PRU10141"/>
    </source>
</evidence>
<comment type="subcellular location">
    <subcellularLocation>
        <location evidence="1">Membrane</location>
        <topology evidence="1">Single-pass membrane protein</topology>
    </subcellularLocation>
</comment>
<gene>
    <name evidence="16" type="ORF">CISIN_1g038836mg</name>
</gene>
<dbReference type="FunFam" id="3.30.200.20:FF:000178">
    <property type="entry name" value="serine/threonine-protein kinase PBS1-like"/>
    <property type="match status" value="1"/>
</dbReference>
<feature type="chain" id="PRO_5001635511" description="non-specific serine/threonine protein kinase" evidence="14">
    <location>
        <begin position="28"/>
        <end position="343"/>
    </location>
</feature>
<keyword evidence="5 14" id="KW-0732">Signal</keyword>
<keyword evidence="3" id="KW-0808">Transferase</keyword>
<accession>A0A067DFD0</accession>
<evidence type="ECO:0000256" key="2">
    <source>
        <dbReference type="ARBA" id="ARBA00012513"/>
    </source>
</evidence>
<dbReference type="InterPro" id="IPR000719">
    <property type="entry name" value="Prot_kinase_dom"/>
</dbReference>
<feature type="domain" description="Protein kinase" evidence="15">
    <location>
        <begin position="258"/>
        <end position="343"/>
    </location>
</feature>
<dbReference type="PROSITE" id="PS50011">
    <property type="entry name" value="PROTEIN_KINASE_DOM"/>
    <property type="match status" value="1"/>
</dbReference>
<dbReference type="Pfam" id="PF00069">
    <property type="entry name" value="Pkinase"/>
    <property type="match status" value="1"/>
</dbReference>
<evidence type="ECO:0000256" key="14">
    <source>
        <dbReference type="SAM" id="SignalP"/>
    </source>
</evidence>
<evidence type="ECO:0000256" key="9">
    <source>
        <dbReference type="ARBA" id="ARBA00023136"/>
    </source>
</evidence>
<evidence type="ECO:0000256" key="12">
    <source>
        <dbReference type="ARBA" id="ARBA00048679"/>
    </source>
</evidence>
<evidence type="ECO:0000256" key="8">
    <source>
        <dbReference type="ARBA" id="ARBA00022989"/>
    </source>
</evidence>